<keyword evidence="10" id="KW-1185">Reference proteome</keyword>
<keyword evidence="4 7" id="KW-0812">Transmembrane</keyword>
<dbReference type="InterPro" id="IPR035906">
    <property type="entry name" value="MetI-like_sf"/>
</dbReference>
<evidence type="ECO:0000313" key="9">
    <source>
        <dbReference type="EMBL" id="MBP5836089.1"/>
    </source>
</evidence>
<dbReference type="Gene3D" id="1.10.3720.10">
    <property type="entry name" value="MetI-like"/>
    <property type="match status" value="1"/>
</dbReference>
<comment type="similarity">
    <text evidence="7">Belongs to the binding-protein-dependent transport system permease family.</text>
</comment>
<dbReference type="PROSITE" id="PS50928">
    <property type="entry name" value="ABC_TM1"/>
    <property type="match status" value="1"/>
</dbReference>
<feature type="transmembrane region" description="Helical" evidence="7">
    <location>
        <begin position="156"/>
        <end position="176"/>
    </location>
</feature>
<evidence type="ECO:0000259" key="8">
    <source>
        <dbReference type="PROSITE" id="PS50928"/>
    </source>
</evidence>
<evidence type="ECO:0000256" key="5">
    <source>
        <dbReference type="ARBA" id="ARBA00022989"/>
    </source>
</evidence>
<feature type="transmembrane region" description="Helical" evidence="7">
    <location>
        <begin position="260"/>
        <end position="277"/>
    </location>
</feature>
<feature type="domain" description="ABC transmembrane type-1" evidence="8">
    <location>
        <begin position="80"/>
        <end position="277"/>
    </location>
</feature>
<evidence type="ECO:0000256" key="3">
    <source>
        <dbReference type="ARBA" id="ARBA00022475"/>
    </source>
</evidence>
<dbReference type="Proteomes" id="UP001195571">
    <property type="component" value="Unassembled WGS sequence"/>
</dbReference>
<feature type="transmembrane region" description="Helical" evidence="7">
    <location>
        <begin position="212"/>
        <end position="230"/>
    </location>
</feature>
<comment type="subcellular location">
    <subcellularLocation>
        <location evidence="1 7">Cell membrane</location>
        <topology evidence="1 7">Multi-pass membrane protein</topology>
    </subcellularLocation>
</comment>
<dbReference type="PANTHER" id="PTHR43744">
    <property type="entry name" value="ABC TRANSPORTER PERMEASE PROTEIN MG189-RELATED-RELATED"/>
    <property type="match status" value="1"/>
</dbReference>
<evidence type="ECO:0000256" key="7">
    <source>
        <dbReference type="RuleBase" id="RU363032"/>
    </source>
</evidence>
<keyword evidence="2 7" id="KW-0813">Transport</keyword>
<dbReference type="EMBL" id="JACAOD020000011">
    <property type="protein sequence ID" value="MBP5836089.1"/>
    <property type="molecule type" value="Genomic_DNA"/>
</dbReference>
<sequence>MNKIKIDFCHFKEHFPKYVFLFLKYLFLLLIALFLVLPFYWMLNVALQSNSSDISWYPKEFTLQNFVNFVSSKFHFFSRFVSTILVVGISTILGVIISAIVAFALSLLEFKTKKIIFGVFLVTTMITTESMFLINYKTVARLGLVNPGQGSLIPGGVYLALVLPFLINFVHIFLLMQNIHKIPKELYLSAKVDGSNDFKFLRKILIPLLKGNLINIIIFRAVAAWNAYLWPQLVGAKLLTNEIRIFYDSEQKQNLINEQMAALVVITIPLILLFLFCKKYILEGKLNSGIKG</sequence>
<gene>
    <name evidence="9" type="ORF">CHTY_002510</name>
</gene>
<keyword evidence="6 7" id="KW-0472">Membrane</keyword>
<dbReference type="CDD" id="cd06261">
    <property type="entry name" value="TM_PBP2"/>
    <property type="match status" value="1"/>
</dbReference>
<dbReference type="RefSeq" id="WP_203552353.1">
    <property type="nucleotide sequence ID" value="NZ_JACAOD020000011.1"/>
</dbReference>
<dbReference type="PANTHER" id="PTHR43744:SF12">
    <property type="entry name" value="ABC TRANSPORTER PERMEASE PROTEIN MG189-RELATED"/>
    <property type="match status" value="1"/>
</dbReference>
<evidence type="ECO:0000256" key="4">
    <source>
        <dbReference type="ARBA" id="ARBA00022692"/>
    </source>
</evidence>
<evidence type="ECO:0000256" key="6">
    <source>
        <dbReference type="ARBA" id="ARBA00023136"/>
    </source>
</evidence>
<evidence type="ECO:0000256" key="2">
    <source>
        <dbReference type="ARBA" id="ARBA00022448"/>
    </source>
</evidence>
<reference evidence="9" key="1">
    <citation type="submission" date="2021-04" db="EMBL/GenBank/DDBJ databases">
        <title>Genomic features of Candidatus Phytoplasma meliae isolate ChTYXIII (1SrXIII-G).</title>
        <authorList>
            <person name="Fernandez F.D."/>
            <person name="Conci L.R."/>
        </authorList>
    </citation>
    <scope>NUCLEOTIDE SEQUENCE [LARGE SCALE GENOMIC DNA]</scope>
    <source>
        <strain evidence="9">ChTYXIII-Mo</strain>
    </source>
</reference>
<organism evidence="9 10">
    <name type="scientific">Candidatus Phytoplasma meliae</name>
    <dbReference type="NCBI Taxonomy" id="1848402"/>
    <lineage>
        <taxon>Bacteria</taxon>
        <taxon>Bacillati</taxon>
        <taxon>Mycoplasmatota</taxon>
        <taxon>Mollicutes</taxon>
        <taxon>Acholeplasmatales</taxon>
        <taxon>Acholeplasmataceae</taxon>
        <taxon>Candidatus Phytoplasma</taxon>
        <taxon>16SrXIII (Mexican periwinkle virescence group)</taxon>
    </lineage>
</organism>
<protein>
    <submittedName>
        <fullName evidence="9">Carbohydrate ABC transporter permease</fullName>
    </submittedName>
</protein>
<dbReference type="InterPro" id="IPR000515">
    <property type="entry name" value="MetI-like"/>
</dbReference>
<dbReference type="Pfam" id="PF00528">
    <property type="entry name" value="BPD_transp_1"/>
    <property type="match status" value="1"/>
</dbReference>
<evidence type="ECO:0000313" key="10">
    <source>
        <dbReference type="Proteomes" id="UP001195571"/>
    </source>
</evidence>
<keyword evidence="5 7" id="KW-1133">Transmembrane helix</keyword>
<comment type="caution">
    <text evidence="9">The sequence shown here is derived from an EMBL/GenBank/DDBJ whole genome shotgun (WGS) entry which is preliminary data.</text>
</comment>
<dbReference type="SUPFAM" id="SSF161098">
    <property type="entry name" value="MetI-like"/>
    <property type="match status" value="1"/>
</dbReference>
<keyword evidence="3" id="KW-1003">Cell membrane</keyword>
<feature type="transmembrane region" description="Helical" evidence="7">
    <location>
        <begin position="21"/>
        <end position="43"/>
    </location>
</feature>
<feature type="transmembrane region" description="Helical" evidence="7">
    <location>
        <begin position="80"/>
        <end position="108"/>
    </location>
</feature>
<evidence type="ECO:0000256" key="1">
    <source>
        <dbReference type="ARBA" id="ARBA00004651"/>
    </source>
</evidence>
<accession>A0ABS5CYN7</accession>
<proteinExistence type="inferred from homology"/>
<feature type="transmembrane region" description="Helical" evidence="7">
    <location>
        <begin position="115"/>
        <end position="136"/>
    </location>
</feature>
<name>A0ABS5CYN7_9MOLU</name>